<accession>A0A4Y3QY65</accession>
<protein>
    <recommendedName>
        <fullName evidence="2">DUF397 domain-containing protein</fullName>
    </recommendedName>
</protein>
<reference evidence="3 4" key="1">
    <citation type="submission" date="2019-06" db="EMBL/GenBank/DDBJ databases">
        <title>Whole genome shotgun sequence of Streptomyces cacaoi subsp. cacaoi NBRC 12748.</title>
        <authorList>
            <person name="Hosoyama A."/>
            <person name="Uohara A."/>
            <person name="Ohji S."/>
            <person name="Ichikawa N."/>
        </authorList>
    </citation>
    <scope>NUCLEOTIDE SEQUENCE [LARGE SCALE GENOMIC DNA]</scope>
    <source>
        <strain evidence="3 4">NBRC 12748</strain>
    </source>
</reference>
<evidence type="ECO:0000256" key="1">
    <source>
        <dbReference type="SAM" id="MobiDB-lite"/>
    </source>
</evidence>
<evidence type="ECO:0000259" key="2">
    <source>
        <dbReference type="Pfam" id="PF04149"/>
    </source>
</evidence>
<dbReference type="EMBL" id="BJMM01000011">
    <property type="protein sequence ID" value="GEB50112.1"/>
    <property type="molecule type" value="Genomic_DNA"/>
</dbReference>
<comment type="caution">
    <text evidence="3">The sequence shown here is derived from an EMBL/GenBank/DDBJ whole genome shotgun (WGS) entry which is preliminary data.</text>
</comment>
<name>A0A4Y3QY65_STRCI</name>
<dbReference type="RefSeq" id="WP_086817641.1">
    <property type="nucleotide sequence ID" value="NZ_BJMM01000011.1"/>
</dbReference>
<feature type="domain" description="DUF397" evidence="2">
    <location>
        <begin position="4"/>
        <end position="61"/>
    </location>
</feature>
<keyword evidence="4" id="KW-1185">Reference proteome</keyword>
<evidence type="ECO:0000313" key="3">
    <source>
        <dbReference type="EMBL" id="GEB50112.1"/>
    </source>
</evidence>
<feature type="region of interest" description="Disordered" evidence="1">
    <location>
        <begin position="1"/>
        <end position="28"/>
    </location>
</feature>
<dbReference type="OrthoDB" id="4562195at2"/>
<evidence type="ECO:0000313" key="4">
    <source>
        <dbReference type="Proteomes" id="UP000319210"/>
    </source>
</evidence>
<sequence>MSEAVWIRSGHSDPQGGPCAEWAPGRVPGDGLVPVRDSQDVGREPLMFSTPAWAAFVGEVKRGAG</sequence>
<dbReference type="InterPro" id="IPR007278">
    <property type="entry name" value="DUF397"/>
</dbReference>
<dbReference type="Proteomes" id="UP000319210">
    <property type="component" value="Unassembled WGS sequence"/>
</dbReference>
<dbReference type="AlphaFoldDB" id="A0A4Y3QY65"/>
<gene>
    <name evidence="3" type="ORF">SCA03_26630</name>
</gene>
<proteinExistence type="predicted"/>
<dbReference type="Pfam" id="PF04149">
    <property type="entry name" value="DUF397"/>
    <property type="match status" value="1"/>
</dbReference>
<organism evidence="3 4">
    <name type="scientific">Streptomyces cacaoi</name>
    <dbReference type="NCBI Taxonomy" id="1898"/>
    <lineage>
        <taxon>Bacteria</taxon>
        <taxon>Bacillati</taxon>
        <taxon>Actinomycetota</taxon>
        <taxon>Actinomycetes</taxon>
        <taxon>Kitasatosporales</taxon>
        <taxon>Streptomycetaceae</taxon>
        <taxon>Streptomyces</taxon>
    </lineage>
</organism>